<dbReference type="SMART" id="SM00220">
    <property type="entry name" value="S_TKc"/>
    <property type="match status" value="1"/>
</dbReference>
<evidence type="ECO:0000256" key="5">
    <source>
        <dbReference type="ARBA" id="ARBA00022777"/>
    </source>
</evidence>
<dbReference type="OMA" id="TQSYLRM"/>
<keyword evidence="6" id="KW-0067">ATP-binding</keyword>
<feature type="domain" description="Protein kinase" evidence="7">
    <location>
        <begin position="1"/>
        <end position="294"/>
    </location>
</feature>
<dbReference type="STRING" id="905079.L1JQH0"/>
<keyword evidence="5" id="KW-0418">Kinase</keyword>
<dbReference type="InterPro" id="IPR050108">
    <property type="entry name" value="CDK"/>
</dbReference>
<protein>
    <recommendedName>
        <fullName evidence="1">cyclin-dependent kinase</fullName>
        <ecNumber evidence="1">2.7.11.22</ecNumber>
    </recommendedName>
</protein>
<evidence type="ECO:0000256" key="6">
    <source>
        <dbReference type="ARBA" id="ARBA00022840"/>
    </source>
</evidence>
<dbReference type="GO" id="GO:0005737">
    <property type="term" value="C:cytoplasm"/>
    <property type="evidence" value="ECO:0007669"/>
    <property type="project" value="TreeGrafter"/>
</dbReference>
<evidence type="ECO:0000313" key="9">
    <source>
        <dbReference type="EnsemblProtists" id="EKX50430"/>
    </source>
</evidence>
<dbReference type="HOGENOM" id="CLU_000288_181_1_1"/>
<dbReference type="GO" id="GO:0005634">
    <property type="term" value="C:nucleus"/>
    <property type="evidence" value="ECO:0007669"/>
    <property type="project" value="TreeGrafter"/>
</dbReference>
<dbReference type="GO" id="GO:0000307">
    <property type="term" value="C:cyclin-dependent protein kinase holoenzyme complex"/>
    <property type="evidence" value="ECO:0007669"/>
    <property type="project" value="TreeGrafter"/>
</dbReference>
<dbReference type="PaxDb" id="55529-EKX50430"/>
<proteinExistence type="predicted"/>
<keyword evidence="4" id="KW-0547">Nucleotide-binding</keyword>
<name>L1JQH0_GUITC</name>
<dbReference type="KEGG" id="gtt:GUITHDRAFT_157280"/>
<dbReference type="GO" id="GO:0000082">
    <property type="term" value="P:G1/S transition of mitotic cell cycle"/>
    <property type="evidence" value="ECO:0007669"/>
    <property type="project" value="TreeGrafter"/>
</dbReference>
<dbReference type="PROSITE" id="PS50011">
    <property type="entry name" value="PROTEIN_KINASE_DOM"/>
    <property type="match status" value="1"/>
</dbReference>
<dbReference type="GO" id="GO:0004693">
    <property type="term" value="F:cyclin-dependent protein serine/threonine kinase activity"/>
    <property type="evidence" value="ECO:0007669"/>
    <property type="project" value="UniProtKB-EC"/>
</dbReference>
<keyword evidence="3" id="KW-0808">Transferase</keyword>
<reference evidence="8 10" key="1">
    <citation type="journal article" date="2012" name="Nature">
        <title>Algal genomes reveal evolutionary mosaicism and the fate of nucleomorphs.</title>
        <authorList>
            <consortium name="DOE Joint Genome Institute"/>
            <person name="Curtis B.A."/>
            <person name="Tanifuji G."/>
            <person name="Burki F."/>
            <person name="Gruber A."/>
            <person name="Irimia M."/>
            <person name="Maruyama S."/>
            <person name="Arias M.C."/>
            <person name="Ball S.G."/>
            <person name="Gile G.H."/>
            <person name="Hirakawa Y."/>
            <person name="Hopkins J.F."/>
            <person name="Kuo A."/>
            <person name="Rensing S.A."/>
            <person name="Schmutz J."/>
            <person name="Symeonidi A."/>
            <person name="Elias M."/>
            <person name="Eveleigh R.J."/>
            <person name="Herman E.K."/>
            <person name="Klute M.J."/>
            <person name="Nakayama T."/>
            <person name="Obornik M."/>
            <person name="Reyes-Prieto A."/>
            <person name="Armbrust E.V."/>
            <person name="Aves S.J."/>
            <person name="Beiko R.G."/>
            <person name="Coutinho P."/>
            <person name="Dacks J.B."/>
            <person name="Durnford D.G."/>
            <person name="Fast N.M."/>
            <person name="Green B.R."/>
            <person name="Grisdale C.J."/>
            <person name="Hempel F."/>
            <person name="Henrissat B."/>
            <person name="Hoppner M.P."/>
            <person name="Ishida K."/>
            <person name="Kim E."/>
            <person name="Koreny L."/>
            <person name="Kroth P.G."/>
            <person name="Liu Y."/>
            <person name="Malik S.B."/>
            <person name="Maier U.G."/>
            <person name="McRose D."/>
            <person name="Mock T."/>
            <person name="Neilson J.A."/>
            <person name="Onodera N.T."/>
            <person name="Poole A.M."/>
            <person name="Pritham E.J."/>
            <person name="Richards T.A."/>
            <person name="Rocap G."/>
            <person name="Roy S.W."/>
            <person name="Sarai C."/>
            <person name="Schaack S."/>
            <person name="Shirato S."/>
            <person name="Slamovits C.H."/>
            <person name="Spencer D.F."/>
            <person name="Suzuki S."/>
            <person name="Worden A.Z."/>
            <person name="Zauner S."/>
            <person name="Barry K."/>
            <person name="Bell C."/>
            <person name="Bharti A.K."/>
            <person name="Crow J.A."/>
            <person name="Grimwood J."/>
            <person name="Kramer R."/>
            <person name="Lindquist E."/>
            <person name="Lucas S."/>
            <person name="Salamov A."/>
            <person name="McFadden G.I."/>
            <person name="Lane C.E."/>
            <person name="Keeling P.J."/>
            <person name="Gray M.W."/>
            <person name="Grigoriev I.V."/>
            <person name="Archibald J.M."/>
        </authorList>
    </citation>
    <scope>NUCLEOTIDE SEQUENCE</scope>
    <source>
        <strain evidence="8 10">CCMP2712</strain>
    </source>
</reference>
<keyword evidence="10" id="KW-1185">Reference proteome</keyword>
<evidence type="ECO:0000256" key="1">
    <source>
        <dbReference type="ARBA" id="ARBA00012425"/>
    </source>
</evidence>
<dbReference type="Proteomes" id="UP000011087">
    <property type="component" value="Unassembled WGS sequence"/>
</dbReference>
<dbReference type="EMBL" id="JH992978">
    <property type="protein sequence ID" value="EKX50430.1"/>
    <property type="molecule type" value="Genomic_DNA"/>
</dbReference>
<dbReference type="GeneID" id="17307360"/>
<dbReference type="AlphaFoldDB" id="L1JQH0"/>
<organism evidence="8">
    <name type="scientific">Guillardia theta (strain CCMP2712)</name>
    <name type="common">Cryptophyte</name>
    <dbReference type="NCBI Taxonomy" id="905079"/>
    <lineage>
        <taxon>Eukaryota</taxon>
        <taxon>Cryptophyceae</taxon>
        <taxon>Pyrenomonadales</taxon>
        <taxon>Geminigeraceae</taxon>
        <taxon>Guillardia</taxon>
    </lineage>
</organism>
<keyword evidence="2" id="KW-0723">Serine/threonine-protein kinase</keyword>
<accession>L1JQH0</accession>
<dbReference type="FunFam" id="1.10.510.10:FF:000624">
    <property type="entry name" value="Mitogen-activated protein kinase"/>
    <property type="match status" value="1"/>
</dbReference>
<dbReference type="PANTHER" id="PTHR24056">
    <property type="entry name" value="CELL DIVISION PROTEIN KINASE"/>
    <property type="match status" value="1"/>
</dbReference>
<evidence type="ECO:0000313" key="10">
    <source>
        <dbReference type="Proteomes" id="UP000011087"/>
    </source>
</evidence>
<dbReference type="GO" id="GO:0007165">
    <property type="term" value="P:signal transduction"/>
    <property type="evidence" value="ECO:0007669"/>
    <property type="project" value="TreeGrafter"/>
</dbReference>
<evidence type="ECO:0000256" key="3">
    <source>
        <dbReference type="ARBA" id="ARBA00022679"/>
    </source>
</evidence>
<evidence type="ECO:0000256" key="4">
    <source>
        <dbReference type="ARBA" id="ARBA00022741"/>
    </source>
</evidence>
<dbReference type="OrthoDB" id="1732493at2759"/>
<gene>
    <name evidence="8" type="ORF">GUITHDRAFT_157280</name>
</gene>
<sequence length="303" mass="34341">MVVKCESRVSGKVMVVKRIKKMPSVSGDASDEDEAGADQGFPVRYLREACLLRACNHPNVMKLEFVTYHEGQIELFSEFVGLNVEDYISSLSDEYFTRNKQKHEWVLQLGRYFMKQVLKGIDYCHSIGILLRDVKPRNFLISSDGTLKLTGFVLARFSLLPEEPLTQQVVTLSYRAPEIILGGTYPVYTAPVDIWSAGCTFAEMITGRTLFEGDSEIGQLLKIFKLLGTPSDCNKSFCFEVPSYIELLPQWQPQSLSERLEGLCDEGVDLLSRMLLYHPCSRITARDALKHPYFQGDHSLMKT</sequence>
<dbReference type="RefSeq" id="XP_005837410.1">
    <property type="nucleotide sequence ID" value="XM_005837353.1"/>
</dbReference>
<dbReference type="InterPro" id="IPR011009">
    <property type="entry name" value="Kinase-like_dom_sf"/>
</dbReference>
<dbReference type="GO" id="GO:0010389">
    <property type="term" value="P:regulation of G2/M transition of mitotic cell cycle"/>
    <property type="evidence" value="ECO:0007669"/>
    <property type="project" value="TreeGrafter"/>
</dbReference>
<dbReference type="Gene3D" id="3.30.200.20">
    <property type="entry name" value="Phosphorylase Kinase, domain 1"/>
    <property type="match status" value="1"/>
</dbReference>
<evidence type="ECO:0000259" key="7">
    <source>
        <dbReference type="PROSITE" id="PS50011"/>
    </source>
</evidence>
<reference evidence="10" key="2">
    <citation type="submission" date="2012-11" db="EMBL/GenBank/DDBJ databases">
        <authorList>
            <person name="Kuo A."/>
            <person name="Curtis B.A."/>
            <person name="Tanifuji G."/>
            <person name="Burki F."/>
            <person name="Gruber A."/>
            <person name="Irimia M."/>
            <person name="Maruyama S."/>
            <person name="Arias M.C."/>
            <person name="Ball S.G."/>
            <person name="Gile G.H."/>
            <person name="Hirakawa Y."/>
            <person name="Hopkins J.F."/>
            <person name="Rensing S.A."/>
            <person name="Schmutz J."/>
            <person name="Symeonidi A."/>
            <person name="Elias M."/>
            <person name="Eveleigh R.J."/>
            <person name="Herman E.K."/>
            <person name="Klute M.J."/>
            <person name="Nakayama T."/>
            <person name="Obornik M."/>
            <person name="Reyes-Prieto A."/>
            <person name="Armbrust E.V."/>
            <person name="Aves S.J."/>
            <person name="Beiko R.G."/>
            <person name="Coutinho P."/>
            <person name="Dacks J.B."/>
            <person name="Durnford D.G."/>
            <person name="Fast N.M."/>
            <person name="Green B.R."/>
            <person name="Grisdale C."/>
            <person name="Hempe F."/>
            <person name="Henrissat B."/>
            <person name="Hoppner M.P."/>
            <person name="Ishida K.-I."/>
            <person name="Kim E."/>
            <person name="Koreny L."/>
            <person name="Kroth P.G."/>
            <person name="Liu Y."/>
            <person name="Malik S.-B."/>
            <person name="Maier U.G."/>
            <person name="McRose D."/>
            <person name="Mock T."/>
            <person name="Neilson J.A."/>
            <person name="Onodera N.T."/>
            <person name="Poole A.M."/>
            <person name="Pritham E.J."/>
            <person name="Richards T.A."/>
            <person name="Rocap G."/>
            <person name="Roy S.W."/>
            <person name="Sarai C."/>
            <person name="Schaack S."/>
            <person name="Shirato S."/>
            <person name="Slamovits C.H."/>
            <person name="Spencer D.F."/>
            <person name="Suzuki S."/>
            <person name="Worden A.Z."/>
            <person name="Zauner S."/>
            <person name="Barry K."/>
            <person name="Bell C."/>
            <person name="Bharti A.K."/>
            <person name="Crow J.A."/>
            <person name="Grimwood J."/>
            <person name="Kramer R."/>
            <person name="Lindquist E."/>
            <person name="Lucas S."/>
            <person name="Salamov A."/>
            <person name="McFadden G.I."/>
            <person name="Lane C.E."/>
            <person name="Keeling P.J."/>
            <person name="Gray M.W."/>
            <person name="Grigoriev I.V."/>
            <person name="Archibald J.M."/>
        </authorList>
    </citation>
    <scope>NUCLEOTIDE SEQUENCE</scope>
    <source>
        <strain evidence="10">CCMP2712</strain>
    </source>
</reference>
<dbReference type="Gene3D" id="1.10.510.10">
    <property type="entry name" value="Transferase(Phosphotransferase) domain 1"/>
    <property type="match status" value="1"/>
</dbReference>
<dbReference type="eggNOG" id="KOG0594">
    <property type="taxonomic scope" value="Eukaryota"/>
</dbReference>
<dbReference type="Pfam" id="PF00069">
    <property type="entry name" value="Pkinase"/>
    <property type="match status" value="1"/>
</dbReference>
<dbReference type="GO" id="GO:0030332">
    <property type="term" value="F:cyclin binding"/>
    <property type="evidence" value="ECO:0007669"/>
    <property type="project" value="TreeGrafter"/>
</dbReference>
<dbReference type="EC" id="2.7.11.22" evidence="1"/>
<evidence type="ECO:0000313" key="8">
    <source>
        <dbReference type="EMBL" id="EKX50430.1"/>
    </source>
</evidence>
<dbReference type="EnsemblProtists" id="EKX50430">
    <property type="protein sequence ID" value="EKX50430"/>
    <property type="gene ID" value="GUITHDRAFT_157280"/>
</dbReference>
<dbReference type="InterPro" id="IPR000719">
    <property type="entry name" value="Prot_kinase_dom"/>
</dbReference>
<evidence type="ECO:0000256" key="2">
    <source>
        <dbReference type="ARBA" id="ARBA00022527"/>
    </source>
</evidence>
<dbReference type="GO" id="GO:0010468">
    <property type="term" value="P:regulation of gene expression"/>
    <property type="evidence" value="ECO:0007669"/>
    <property type="project" value="TreeGrafter"/>
</dbReference>
<dbReference type="SUPFAM" id="SSF56112">
    <property type="entry name" value="Protein kinase-like (PK-like)"/>
    <property type="match status" value="1"/>
</dbReference>
<reference evidence="9" key="3">
    <citation type="submission" date="2016-03" db="UniProtKB">
        <authorList>
            <consortium name="EnsemblProtists"/>
        </authorList>
    </citation>
    <scope>IDENTIFICATION</scope>
</reference>
<dbReference type="GO" id="GO:0005524">
    <property type="term" value="F:ATP binding"/>
    <property type="evidence" value="ECO:0007669"/>
    <property type="project" value="UniProtKB-KW"/>
</dbReference>
<dbReference type="PANTHER" id="PTHR24056:SF254">
    <property type="entry name" value="CYCLIN-DEPENDENT KINASE 2"/>
    <property type="match status" value="1"/>
</dbReference>